<keyword evidence="7 10" id="KW-0472">Membrane</keyword>
<keyword evidence="4 10" id="KW-0133">Cell shape</keyword>
<evidence type="ECO:0000313" key="15">
    <source>
        <dbReference type="Proteomes" id="UP000681131"/>
    </source>
</evidence>
<feature type="transmembrane region" description="Helical" evidence="10">
    <location>
        <begin position="272"/>
        <end position="291"/>
    </location>
</feature>
<keyword evidence="15" id="KW-1185">Reference proteome</keyword>
<comment type="function">
    <text evidence="8 10 11">Involved in peptidoglycan biosynthesis. Transports lipid-linked peptidoglycan precursors from the inner to the outer leaflet of the cytoplasmic membrane.</text>
</comment>
<comment type="subcellular location">
    <subcellularLocation>
        <location evidence="10">Cell inner membrane</location>
        <topology evidence="10">Multi-pass membrane protein</topology>
    </subcellularLocation>
    <subcellularLocation>
        <location evidence="1">Cell membrane</location>
        <topology evidence="1">Multi-pass membrane protein</topology>
    </subcellularLocation>
</comment>
<dbReference type="HAMAP" id="MF_02078">
    <property type="entry name" value="MurJ_MviN"/>
    <property type="match status" value="1"/>
</dbReference>
<dbReference type="Pfam" id="PF03023">
    <property type="entry name" value="MurJ"/>
    <property type="match status" value="1"/>
</dbReference>
<keyword evidence="10 11" id="KW-0813">Transport</keyword>
<keyword evidence="6 10" id="KW-1133">Transmembrane helix</keyword>
<feature type="transmembrane region" description="Helical" evidence="10">
    <location>
        <begin position="84"/>
        <end position="106"/>
    </location>
</feature>
<evidence type="ECO:0000256" key="7">
    <source>
        <dbReference type="ARBA" id="ARBA00023136"/>
    </source>
</evidence>
<organism evidence="12 14">
    <name type="scientific">Francisella adeliensis</name>
    <dbReference type="NCBI Taxonomy" id="2007306"/>
    <lineage>
        <taxon>Bacteria</taxon>
        <taxon>Pseudomonadati</taxon>
        <taxon>Pseudomonadota</taxon>
        <taxon>Gammaproteobacteria</taxon>
        <taxon>Thiotrichales</taxon>
        <taxon>Francisellaceae</taxon>
        <taxon>Francisella</taxon>
    </lineage>
</organism>
<evidence type="ECO:0000313" key="12">
    <source>
        <dbReference type="EMBL" id="AXA33270.1"/>
    </source>
</evidence>
<evidence type="ECO:0000256" key="8">
    <source>
        <dbReference type="ARBA" id="ARBA00060041"/>
    </source>
</evidence>
<dbReference type="InterPro" id="IPR004268">
    <property type="entry name" value="MurJ"/>
</dbReference>
<dbReference type="InterPro" id="IPR051050">
    <property type="entry name" value="Lipid_II_flippase_MurJ/MviN"/>
</dbReference>
<dbReference type="Proteomes" id="UP000251120">
    <property type="component" value="Chromosome"/>
</dbReference>
<feature type="transmembrane region" description="Helical" evidence="10">
    <location>
        <begin position="312"/>
        <end position="337"/>
    </location>
</feature>
<dbReference type="KEGG" id="fad:CDH04_02035"/>
<reference evidence="13 15" key="2">
    <citation type="submission" date="2019-08" db="EMBL/GenBank/DDBJ databases">
        <title>Complete genome sequences of Francisella adeliensis (FSC1325 and FSC1326).</title>
        <authorList>
            <person name="Ohrman C."/>
            <person name="Uneklint I."/>
            <person name="Vallesi A."/>
            <person name="Karlsson L."/>
            <person name="Sjodin A."/>
        </authorList>
    </citation>
    <scope>NUCLEOTIDE SEQUENCE [LARGE SCALE GENOMIC DNA]</scope>
    <source>
        <strain evidence="13 15">FSC1325</strain>
    </source>
</reference>
<evidence type="ECO:0000256" key="11">
    <source>
        <dbReference type="PIRNR" id="PIRNR002869"/>
    </source>
</evidence>
<sequence>MKKFFSKSFLVSSFLLLSKILGFLRDMLLAMFFGSSGAMQAFLIAFRFPEFIRKVTSSGIITQIMNPHLEDSISAKQREFIATVLYFIAVVLLLIVILMIAFSDFIVDLYAYGFSKDTSVQNLIEIMFVIMIPYVLFNFMVGLISAVLNSHRKYFVSSMLPIILNLVMIVGIVCSKYFNVAIYAVAYSVLVAGVIQLIMALWALYRLAGKLALSRDIFLLKNIEAKSFLGKMPMAFFGSAILQINGLVETFFASFLVSGSLAWLYYADRVNQFLYGVFGTAIATVMIPYLVKCKTDAKIFYKNLAWILKVTMLITIPAIVGLCVLSKPIVITLFYYGKFSVTDVNATQLALLGYLLALFCFVIVRVIVSGLYVQNQAHKVFYIGVTCLVISVLVDIYIVKVFAGDKNAFLYLAYSSSFIALVNLLSQMLLMVEFNFNKFVEAYLPFRFLCKVLIGCICMFVVLKMFDLSDSYWISLSFFGRVEHIVIVILSGIISFIGVLWLLGVKSSLKLKA</sequence>
<keyword evidence="10 11" id="KW-0961">Cell wall biogenesis/degradation</keyword>
<feature type="transmembrane region" description="Helical" evidence="10">
    <location>
        <begin position="411"/>
        <end position="432"/>
    </location>
</feature>
<feature type="transmembrane region" description="Helical" evidence="10">
    <location>
        <begin position="349"/>
        <end position="368"/>
    </location>
</feature>
<feature type="transmembrane region" description="Helical" evidence="10">
    <location>
        <begin position="444"/>
        <end position="465"/>
    </location>
</feature>
<dbReference type="EMBL" id="CP043424">
    <property type="protein sequence ID" value="QIW11497.1"/>
    <property type="molecule type" value="Genomic_DNA"/>
</dbReference>
<evidence type="ECO:0000256" key="1">
    <source>
        <dbReference type="ARBA" id="ARBA00004651"/>
    </source>
</evidence>
<dbReference type="PRINTS" id="PR01806">
    <property type="entry name" value="VIRFACTRMVIN"/>
</dbReference>
<evidence type="ECO:0000256" key="10">
    <source>
        <dbReference type="HAMAP-Rule" id="MF_02078"/>
    </source>
</evidence>
<dbReference type="AlphaFoldDB" id="A0A2Z4XX38"/>
<dbReference type="GO" id="GO:0005886">
    <property type="term" value="C:plasma membrane"/>
    <property type="evidence" value="ECO:0007669"/>
    <property type="project" value="UniProtKB-SubCell"/>
</dbReference>
<dbReference type="EMBL" id="CP021781">
    <property type="protein sequence ID" value="AXA33270.1"/>
    <property type="molecule type" value="Genomic_DNA"/>
</dbReference>
<dbReference type="GO" id="GO:0008360">
    <property type="term" value="P:regulation of cell shape"/>
    <property type="evidence" value="ECO:0007669"/>
    <property type="project" value="UniProtKB-UniRule"/>
</dbReference>
<dbReference type="UniPathway" id="UPA00219"/>
<evidence type="ECO:0000256" key="4">
    <source>
        <dbReference type="ARBA" id="ARBA00022960"/>
    </source>
</evidence>
<reference evidence="12 14" key="1">
    <citation type="submission" date="2017-06" db="EMBL/GenBank/DDBJ databases">
        <title>Complete genome of Francisella adeliensis.</title>
        <authorList>
            <person name="Vallesi A."/>
            <person name="Sjodin A."/>
        </authorList>
    </citation>
    <scope>NUCLEOTIDE SEQUENCE [LARGE SCALE GENOMIC DNA]</scope>
    <source>
        <strain evidence="12 14">FDC440</strain>
    </source>
</reference>
<keyword evidence="5 10" id="KW-0573">Peptidoglycan synthesis</keyword>
<name>A0A2Z4XX38_9GAMM</name>
<gene>
    <name evidence="12" type="primary">mviN</name>
    <name evidence="10 13" type="synonym">murJ</name>
    <name evidence="12" type="ORF">CDH04_02035</name>
    <name evidence="13" type="ORF">FZC43_02040</name>
</gene>
<feature type="transmembrane region" description="Helical" evidence="10">
    <location>
        <begin position="485"/>
        <end position="505"/>
    </location>
</feature>
<evidence type="ECO:0000256" key="2">
    <source>
        <dbReference type="ARBA" id="ARBA00022475"/>
    </source>
</evidence>
<dbReference type="NCBIfam" id="TIGR01695">
    <property type="entry name" value="murJ_mviN"/>
    <property type="match status" value="1"/>
</dbReference>
<protein>
    <recommendedName>
        <fullName evidence="10">Probable lipid II flippase MurJ</fullName>
    </recommendedName>
</protein>
<feature type="transmembrane region" description="Helical" evidence="10">
    <location>
        <begin position="126"/>
        <end position="148"/>
    </location>
</feature>
<dbReference type="Proteomes" id="UP000681131">
    <property type="component" value="Chromosome"/>
</dbReference>
<feature type="transmembrane region" description="Helical" evidence="10">
    <location>
        <begin position="160"/>
        <end position="178"/>
    </location>
</feature>
<feature type="transmembrane region" description="Helical" evidence="10">
    <location>
        <begin position="380"/>
        <end position="399"/>
    </location>
</feature>
<keyword evidence="2 10" id="KW-1003">Cell membrane</keyword>
<evidence type="ECO:0000256" key="3">
    <source>
        <dbReference type="ARBA" id="ARBA00022692"/>
    </source>
</evidence>
<dbReference type="PIRSF" id="PIRSF002869">
    <property type="entry name" value="MviN"/>
    <property type="match status" value="1"/>
</dbReference>
<evidence type="ECO:0000256" key="5">
    <source>
        <dbReference type="ARBA" id="ARBA00022984"/>
    </source>
</evidence>
<dbReference type="GO" id="GO:0009252">
    <property type="term" value="P:peptidoglycan biosynthetic process"/>
    <property type="evidence" value="ECO:0007669"/>
    <property type="project" value="UniProtKB-UniRule"/>
</dbReference>
<dbReference type="GO" id="GO:0071555">
    <property type="term" value="P:cell wall organization"/>
    <property type="evidence" value="ECO:0007669"/>
    <property type="project" value="UniProtKB-UniRule"/>
</dbReference>
<dbReference type="RefSeq" id="WP_112869443.1">
    <property type="nucleotide sequence ID" value="NZ_CP021781.1"/>
</dbReference>
<evidence type="ECO:0000313" key="13">
    <source>
        <dbReference type="EMBL" id="QIW11497.1"/>
    </source>
</evidence>
<feature type="transmembrane region" description="Helical" evidence="10">
    <location>
        <begin position="236"/>
        <end position="266"/>
    </location>
</feature>
<dbReference type="GO" id="GO:0015648">
    <property type="term" value="F:lipid-linked peptidoglycan transporter activity"/>
    <property type="evidence" value="ECO:0007669"/>
    <property type="project" value="UniProtKB-UniRule"/>
</dbReference>
<dbReference type="OrthoDB" id="9816572at2"/>
<accession>A0A2Z4XX38</accession>
<comment type="similarity">
    <text evidence="9 10 11">Belongs to the MurJ/MviN family.</text>
</comment>
<dbReference type="GO" id="GO:0034204">
    <property type="term" value="P:lipid translocation"/>
    <property type="evidence" value="ECO:0007669"/>
    <property type="project" value="TreeGrafter"/>
</dbReference>
<feature type="transmembrane region" description="Helical" evidence="10">
    <location>
        <begin position="184"/>
        <end position="205"/>
    </location>
</feature>
<evidence type="ECO:0000256" key="6">
    <source>
        <dbReference type="ARBA" id="ARBA00022989"/>
    </source>
</evidence>
<keyword evidence="3 10" id="KW-0812">Transmembrane</keyword>
<comment type="pathway">
    <text evidence="10">Cell wall biogenesis; peptidoglycan biosynthesis.</text>
</comment>
<proteinExistence type="inferred from homology"/>
<feature type="transmembrane region" description="Helical" evidence="10">
    <location>
        <begin position="32"/>
        <end position="48"/>
    </location>
</feature>
<evidence type="ECO:0000256" key="9">
    <source>
        <dbReference type="ARBA" id="ARBA00061532"/>
    </source>
</evidence>
<dbReference type="PANTHER" id="PTHR47019:SF1">
    <property type="entry name" value="LIPID II FLIPPASE MURJ"/>
    <property type="match status" value="1"/>
</dbReference>
<dbReference type="PANTHER" id="PTHR47019">
    <property type="entry name" value="LIPID II FLIPPASE MURJ"/>
    <property type="match status" value="1"/>
</dbReference>
<keyword evidence="10" id="KW-0997">Cell inner membrane</keyword>
<evidence type="ECO:0000313" key="14">
    <source>
        <dbReference type="Proteomes" id="UP000251120"/>
    </source>
</evidence>